<proteinExistence type="predicted"/>
<evidence type="ECO:0000313" key="1">
    <source>
        <dbReference type="EMBL" id="MBM5456873.1"/>
    </source>
</evidence>
<keyword evidence="2" id="KW-1185">Reference proteome</keyword>
<dbReference type="Proteomes" id="UP000745663">
    <property type="component" value="Unassembled WGS sequence"/>
</dbReference>
<name>A0ABS2BTD1_9PSED</name>
<sequence length="82" mass="9345">MNGHPENDSQDELDMMASEYELGSLGAGPRPEVEHHLSHDAELQAAIDSWEQRLLVPAEPPRVQLSRLGVWPRIKRWWHPSG</sequence>
<accession>A0ABS2BTD1</accession>
<reference evidence="1 2" key="1">
    <citation type="submission" date="2020-08" db="EMBL/GenBank/DDBJ databases">
        <title>Description of novel Pseudomonas species.</title>
        <authorList>
            <person name="Duman M."/>
            <person name="Mulet M."/>
            <person name="Altun S."/>
            <person name="Saticioglu I.B."/>
            <person name="Lalucat J."/>
            <person name="Garcia-Valdes E."/>
        </authorList>
    </citation>
    <scope>NUCLEOTIDE SEQUENCE [LARGE SCALE GENOMIC DNA]</scope>
    <source>
        <strain evidence="1 2">P66</strain>
    </source>
</reference>
<organism evidence="1 2">
    <name type="scientific">Pseudomonas arcuscaelestis</name>
    <dbReference type="NCBI Taxonomy" id="2710591"/>
    <lineage>
        <taxon>Bacteria</taxon>
        <taxon>Pseudomonadati</taxon>
        <taxon>Pseudomonadota</taxon>
        <taxon>Gammaproteobacteria</taxon>
        <taxon>Pseudomonadales</taxon>
        <taxon>Pseudomonadaceae</taxon>
        <taxon>Pseudomonas</taxon>
    </lineage>
</organism>
<gene>
    <name evidence="1" type="ORF">H8F21_04715</name>
</gene>
<dbReference type="RefSeq" id="WP_203480039.1">
    <property type="nucleotide sequence ID" value="NZ_JACOPV010000003.1"/>
</dbReference>
<evidence type="ECO:0000313" key="2">
    <source>
        <dbReference type="Proteomes" id="UP000745663"/>
    </source>
</evidence>
<comment type="caution">
    <text evidence="1">The sequence shown here is derived from an EMBL/GenBank/DDBJ whole genome shotgun (WGS) entry which is preliminary data.</text>
</comment>
<dbReference type="EMBL" id="JACOPV010000003">
    <property type="protein sequence ID" value="MBM5456873.1"/>
    <property type="molecule type" value="Genomic_DNA"/>
</dbReference>
<protein>
    <submittedName>
        <fullName evidence="1">Uncharacterized protein</fullName>
    </submittedName>
</protein>